<protein>
    <submittedName>
        <fullName evidence="1">Uncharacterized protein</fullName>
    </submittedName>
</protein>
<sequence>MALTPSIAKADVLVYDNNNQYLGILIEMWGDEMDLFVPSLGGVLKFSYDYSGWCGDEISVVFASDNCTGTPYERDPNPIILDFSPISLEGFYKVDYNGKQTFTPGSYYDWNCDCQSDPGEPNAEYYPFVQVQMPFTTPVALPLRFKVRTKTVVVPLSE</sequence>
<name>X1CS34_9ZZZZ</name>
<comment type="caution">
    <text evidence="1">The sequence shown here is derived from an EMBL/GenBank/DDBJ whole genome shotgun (WGS) entry which is preliminary data.</text>
</comment>
<evidence type="ECO:0000313" key="1">
    <source>
        <dbReference type="EMBL" id="GAH11261.1"/>
    </source>
</evidence>
<proteinExistence type="predicted"/>
<dbReference type="AlphaFoldDB" id="X1CS34"/>
<dbReference type="EMBL" id="BART01031155">
    <property type="protein sequence ID" value="GAH11261.1"/>
    <property type="molecule type" value="Genomic_DNA"/>
</dbReference>
<organism evidence="1">
    <name type="scientific">marine sediment metagenome</name>
    <dbReference type="NCBI Taxonomy" id="412755"/>
    <lineage>
        <taxon>unclassified sequences</taxon>
        <taxon>metagenomes</taxon>
        <taxon>ecological metagenomes</taxon>
    </lineage>
</organism>
<gene>
    <name evidence="1" type="ORF">S01H4_54176</name>
</gene>
<reference evidence="1" key="1">
    <citation type="journal article" date="2014" name="Front. Microbiol.">
        <title>High frequency of phylogenetically diverse reductive dehalogenase-homologous genes in deep subseafloor sedimentary metagenomes.</title>
        <authorList>
            <person name="Kawai M."/>
            <person name="Futagami T."/>
            <person name="Toyoda A."/>
            <person name="Takaki Y."/>
            <person name="Nishi S."/>
            <person name="Hori S."/>
            <person name="Arai W."/>
            <person name="Tsubouchi T."/>
            <person name="Morono Y."/>
            <person name="Uchiyama I."/>
            <person name="Ito T."/>
            <person name="Fujiyama A."/>
            <person name="Inagaki F."/>
            <person name="Takami H."/>
        </authorList>
    </citation>
    <scope>NUCLEOTIDE SEQUENCE</scope>
    <source>
        <strain evidence="1">Expedition CK06-06</strain>
    </source>
</reference>
<accession>X1CS34</accession>